<dbReference type="GO" id="GO:0006089">
    <property type="term" value="P:lactate metabolic process"/>
    <property type="evidence" value="ECO:0007669"/>
    <property type="project" value="InterPro"/>
</dbReference>
<dbReference type="Pfam" id="PF11870">
    <property type="entry name" value="LutB_C"/>
    <property type="match status" value="1"/>
</dbReference>
<evidence type="ECO:0000256" key="2">
    <source>
        <dbReference type="ARBA" id="ARBA00022485"/>
    </source>
</evidence>
<dbReference type="Pfam" id="PF02589">
    <property type="entry name" value="LUD_dom"/>
    <property type="match status" value="1"/>
</dbReference>
<dbReference type="InterPro" id="IPR009051">
    <property type="entry name" value="Helical_ferredxn"/>
</dbReference>
<evidence type="ECO:0000313" key="9">
    <source>
        <dbReference type="EMBL" id="MBB4014276.1"/>
    </source>
</evidence>
<evidence type="ECO:0000256" key="1">
    <source>
        <dbReference type="ARBA" id="ARBA00022448"/>
    </source>
</evidence>
<keyword evidence="1" id="KW-0813">Transport</keyword>
<dbReference type="EMBL" id="JACIET010000002">
    <property type="protein sequence ID" value="MBB4014276.1"/>
    <property type="molecule type" value="Genomic_DNA"/>
</dbReference>
<evidence type="ECO:0000256" key="4">
    <source>
        <dbReference type="ARBA" id="ARBA00022737"/>
    </source>
</evidence>
<dbReference type="InterPro" id="IPR024185">
    <property type="entry name" value="FTHF_cligase-like_sf"/>
</dbReference>
<dbReference type="GO" id="GO:0046872">
    <property type="term" value="F:metal ion binding"/>
    <property type="evidence" value="ECO:0007669"/>
    <property type="project" value="UniProtKB-KW"/>
</dbReference>
<organism evidence="9 10">
    <name type="scientific">Niveibacterium umoris</name>
    <dbReference type="NCBI Taxonomy" id="1193620"/>
    <lineage>
        <taxon>Bacteria</taxon>
        <taxon>Pseudomonadati</taxon>
        <taxon>Pseudomonadota</taxon>
        <taxon>Betaproteobacteria</taxon>
        <taxon>Rhodocyclales</taxon>
        <taxon>Rhodocyclaceae</taxon>
        <taxon>Niveibacterium</taxon>
    </lineage>
</organism>
<evidence type="ECO:0000256" key="3">
    <source>
        <dbReference type="ARBA" id="ARBA00022723"/>
    </source>
</evidence>
<feature type="domain" description="4Fe-4S ferredoxin-type" evidence="8">
    <location>
        <begin position="302"/>
        <end position="332"/>
    </location>
</feature>
<dbReference type="PANTHER" id="PTHR47153">
    <property type="entry name" value="LACTATE UTILIZATION PROTEIN B"/>
    <property type="match status" value="1"/>
</dbReference>
<dbReference type="Proteomes" id="UP000561045">
    <property type="component" value="Unassembled WGS sequence"/>
</dbReference>
<evidence type="ECO:0000313" key="10">
    <source>
        <dbReference type="Proteomes" id="UP000561045"/>
    </source>
</evidence>
<reference evidence="9 10" key="1">
    <citation type="submission" date="2020-08" db="EMBL/GenBank/DDBJ databases">
        <title>Genomic Encyclopedia of Type Strains, Phase IV (KMG-IV): sequencing the most valuable type-strain genomes for metagenomic binning, comparative biology and taxonomic classification.</title>
        <authorList>
            <person name="Goeker M."/>
        </authorList>
    </citation>
    <scope>NUCLEOTIDE SEQUENCE [LARGE SCALE GENOMIC DNA]</scope>
    <source>
        <strain evidence="9 10">DSM 106739</strain>
    </source>
</reference>
<dbReference type="PROSITE" id="PS00198">
    <property type="entry name" value="4FE4S_FER_1"/>
    <property type="match status" value="1"/>
</dbReference>
<keyword evidence="4" id="KW-0677">Repeat</keyword>
<keyword evidence="7" id="KW-0411">Iron-sulfur</keyword>
<name>A0A840BTZ8_9RHOO</name>
<dbReference type="SUPFAM" id="SSF46548">
    <property type="entry name" value="alpha-helical ferredoxin"/>
    <property type="match status" value="1"/>
</dbReference>
<accession>A0A840BTZ8</accession>
<dbReference type="RefSeq" id="WP_183636153.1">
    <property type="nucleotide sequence ID" value="NZ_BAABLE010000005.1"/>
</dbReference>
<dbReference type="InterPro" id="IPR004452">
    <property type="entry name" value="LutB/LldF"/>
</dbReference>
<keyword evidence="2" id="KW-0004">4Fe-4S</keyword>
<keyword evidence="10" id="KW-1185">Reference proteome</keyword>
<dbReference type="InterPro" id="IPR003741">
    <property type="entry name" value="LUD_dom"/>
</dbReference>
<dbReference type="SUPFAM" id="SSF100950">
    <property type="entry name" value="NagB/RpiA/CoA transferase-like"/>
    <property type="match status" value="1"/>
</dbReference>
<dbReference type="AlphaFoldDB" id="A0A840BTZ8"/>
<evidence type="ECO:0000256" key="5">
    <source>
        <dbReference type="ARBA" id="ARBA00022982"/>
    </source>
</evidence>
<dbReference type="InterPro" id="IPR017896">
    <property type="entry name" value="4Fe4S_Fe-S-bd"/>
</dbReference>
<protein>
    <submittedName>
        <fullName evidence="9">L-lactate dehydrogenase complex protein LldF</fullName>
    </submittedName>
</protein>
<dbReference type="InterPro" id="IPR024569">
    <property type="entry name" value="LutB_C"/>
</dbReference>
<dbReference type="PROSITE" id="PS51379">
    <property type="entry name" value="4FE4S_FER_2"/>
    <property type="match status" value="1"/>
</dbReference>
<dbReference type="Gene3D" id="1.10.1060.10">
    <property type="entry name" value="Alpha-helical ferredoxin"/>
    <property type="match status" value="1"/>
</dbReference>
<dbReference type="Pfam" id="PF13183">
    <property type="entry name" value="Fer4_8"/>
    <property type="match status" value="1"/>
</dbReference>
<evidence type="ECO:0000256" key="6">
    <source>
        <dbReference type="ARBA" id="ARBA00023004"/>
    </source>
</evidence>
<dbReference type="InterPro" id="IPR017900">
    <property type="entry name" value="4Fe4S_Fe_S_CS"/>
</dbReference>
<keyword evidence="5" id="KW-0249">Electron transport</keyword>
<keyword evidence="6" id="KW-0408">Iron</keyword>
<evidence type="ECO:0000256" key="7">
    <source>
        <dbReference type="ARBA" id="ARBA00023014"/>
    </source>
</evidence>
<dbReference type="Gene3D" id="3.40.50.10420">
    <property type="entry name" value="NagB/RpiA/CoA transferase-like"/>
    <property type="match status" value="1"/>
</dbReference>
<keyword evidence="3" id="KW-0479">Metal-binding</keyword>
<evidence type="ECO:0000259" key="8">
    <source>
        <dbReference type="PROSITE" id="PS51379"/>
    </source>
</evidence>
<comment type="caution">
    <text evidence="9">The sequence shown here is derived from an EMBL/GenBank/DDBJ whole genome shotgun (WGS) entry which is preliminary data.</text>
</comment>
<dbReference type="PANTHER" id="PTHR47153:SF2">
    <property type="entry name" value="LACTATE UTILIZATION PROTEIN B"/>
    <property type="match status" value="1"/>
</dbReference>
<proteinExistence type="predicted"/>
<gene>
    <name evidence="9" type="ORF">GGR36_003622</name>
</gene>
<dbReference type="NCBIfam" id="TIGR00273">
    <property type="entry name" value="LutB/LldF family L-lactate oxidation iron-sulfur protein"/>
    <property type="match status" value="1"/>
</dbReference>
<dbReference type="InterPro" id="IPR037171">
    <property type="entry name" value="NagB/RpiA_transferase-like"/>
</dbReference>
<sequence>MSTASGNFESRAALALKDASLQKALGNFKPLFVAKRASAVAELADFEALRDRAAQIKNAVLGELDVWLERYAAAVGAAGGKVHFATDAAEAREIILGICRDANAKTICKGKSMVSEEIALNPALEAAGYKVVETDLGEYIIQLAQEPPSHIIAPAIHKTREQVADLFEAHHPGRPREESVAGLVNEARHVLREKFFRADVGITGGNFLIAETGSSVIVTNEGNGDLSQTLARVHIVTSGIERVLPTLDDLSVFLRILARSATGQDTECYTTISTGPRRTGDPDGPQEYHVVLVDNGRSKMLGGKFRDMLRCIRCGACMNHCPVYSAIGGHAYGWVYPGPMGAILTPLFNGMAEHYDLPNACTLNGRCQSVCPVKIPLTELIRTLRSEQVKAGLMPARQRTLLAAWGWVARQPGLYHALERFGIRLLRARAGHAGHISALPGAHAWTQSRDLPAPSGETFLEQWRKQRGGS</sequence>
<dbReference type="GO" id="GO:0051539">
    <property type="term" value="F:4 iron, 4 sulfur cluster binding"/>
    <property type="evidence" value="ECO:0007669"/>
    <property type="project" value="UniProtKB-KW"/>
</dbReference>